<dbReference type="Pfam" id="PF13537">
    <property type="entry name" value="GATase_7"/>
    <property type="match status" value="1"/>
</dbReference>
<feature type="domain" description="Glutamine amidotransferase type-2" evidence="5">
    <location>
        <begin position="80"/>
        <end position="144"/>
    </location>
</feature>
<dbReference type="SUPFAM" id="SSF56235">
    <property type="entry name" value="N-terminal nucleophile aminohydrolases (Ntn hydrolases)"/>
    <property type="match status" value="1"/>
</dbReference>
<comment type="catalytic activity">
    <reaction evidence="3">
        <text>L-aspartate + L-glutamine + ATP + H2O = L-asparagine + L-glutamate + AMP + diphosphate + H(+)</text>
        <dbReference type="Rhea" id="RHEA:12228"/>
        <dbReference type="ChEBI" id="CHEBI:15377"/>
        <dbReference type="ChEBI" id="CHEBI:15378"/>
        <dbReference type="ChEBI" id="CHEBI:29985"/>
        <dbReference type="ChEBI" id="CHEBI:29991"/>
        <dbReference type="ChEBI" id="CHEBI:30616"/>
        <dbReference type="ChEBI" id="CHEBI:33019"/>
        <dbReference type="ChEBI" id="CHEBI:58048"/>
        <dbReference type="ChEBI" id="CHEBI:58359"/>
        <dbReference type="ChEBI" id="CHEBI:456215"/>
        <dbReference type="EC" id="6.3.5.4"/>
    </reaction>
</comment>
<organism evidence="6 7">
    <name type="scientific">Pseudoalteromonas piscicida</name>
    <dbReference type="NCBI Taxonomy" id="43662"/>
    <lineage>
        <taxon>Bacteria</taxon>
        <taxon>Pseudomonadati</taxon>
        <taxon>Pseudomonadota</taxon>
        <taxon>Gammaproteobacteria</taxon>
        <taxon>Alteromonadales</taxon>
        <taxon>Pseudoalteromonadaceae</taxon>
        <taxon>Pseudoalteromonas</taxon>
    </lineage>
</organism>
<protein>
    <recommendedName>
        <fullName evidence="2">asparagine synthase (glutamine-hydrolyzing)</fullName>
        <ecNumber evidence="2">6.3.5.4</ecNumber>
    </recommendedName>
</protein>
<dbReference type="InterPro" id="IPR014729">
    <property type="entry name" value="Rossmann-like_a/b/a_fold"/>
</dbReference>
<evidence type="ECO:0000256" key="2">
    <source>
        <dbReference type="ARBA" id="ARBA00012737"/>
    </source>
</evidence>
<evidence type="ECO:0000313" key="6">
    <source>
        <dbReference type="EMBL" id="ATD08940.1"/>
    </source>
</evidence>
<dbReference type="Gene3D" id="3.40.50.620">
    <property type="entry name" value="HUPs"/>
    <property type="match status" value="1"/>
</dbReference>
<keyword evidence="7" id="KW-1185">Reference proteome</keyword>
<evidence type="ECO:0000259" key="5">
    <source>
        <dbReference type="Pfam" id="PF13537"/>
    </source>
</evidence>
<evidence type="ECO:0000256" key="1">
    <source>
        <dbReference type="ARBA" id="ARBA00005187"/>
    </source>
</evidence>
<dbReference type="EMBL" id="CP011924">
    <property type="protein sequence ID" value="ATD08940.1"/>
    <property type="molecule type" value="Genomic_DNA"/>
</dbReference>
<dbReference type="EC" id="6.3.5.4" evidence="2"/>
<dbReference type="InterPro" id="IPR029055">
    <property type="entry name" value="Ntn_hydrolases_N"/>
</dbReference>
<comment type="pathway">
    <text evidence="1">Amino-acid biosynthesis; L-asparagine biosynthesis; L-asparagine from L-aspartate (L-Gln route): step 1/1.</text>
</comment>
<accession>A0ABM6NJF9</accession>
<dbReference type="SUPFAM" id="SSF52402">
    <property type="entry name" value="Adenine nucleotide alpha hydrolases-like"/>
    <property type="match status" value="1"/>
</dbReference>
<dbReference type="Pfam" id="PF00733">
    <property type="entry name" value="Asn_synthase"/>
    <property type="match status" value="1"/>
</dbReference>
<proteinExistence type="predicted"/>
<evidence type="ECO:0000259" key="4">
    <source>
        <dbReference type="Pfam" id="PF00733"/>
    </source>
</evidence>
<gene>
    <name evidence="6" type="ORF">PPIS_a4291</name>
</gene>
<feature type="domain" description="Asparagine synthetase" evidence="4">
    <location>
        <begin position="224"/>
        <end position="353"/>
    </location>
</feature>
<dbReference type="PANTHER" id="PTHR43284">
    <property type="entry name" value="ASPARAGINE SYNTHETASE (GLUTAMINE-HYDROLYZING)"/>
    <property type="match status" value="1"/>
</dbReference>
<name>A0ABM6NJF9_PSEO7</name>
<dbReference type="Gene3D" id="3.60.20.10">
    <property type="entry name" value="Glutamine Phosphoribosylpyrophosphate, subunit 1, domain 1"/>
    <property type="match status" value="1"/>
</dbReference>
<dbReference type="InterPro" id="IPR051786">
    <property type="entry name" value="ASN_synthetase/amidase"/>
</dbReference>
<sequence length="590" mass="66535">MPGFSASLLSKSNENLGDFTAGDVCFSNDVGFSFEQNLKAQRKNIAIERLERDGIVITLWGDIFSIAGIDCKAADALNEIHLHYNDNTLKAFLANVNGYFIISIIDFNTEQVTLISDRYGMKPLYLWMQEDTLLGYASEIKELLNLQTSEVSIDLASLNTFIDIGHCLGNTTLFKQIKRLEPAAILRVSLKSRTTELVRYWSWNDIQPLEGISFDDAVSKLGLLFDQAMRRAISTITQDKLAITLSGGLDSRALLAGAAKYFKGDIHTFTFGEAGCADHVIAKHVSDLASATHHFIGIDGEKWFCGRERGVWLTDGLKNVLHMHALTSVAEIAKHSNYLLNGFLGDVTAGGSYIPSETDKENVFSIVKQKYGKHFSIALADEGYFDFDCEESIFIYNRGMRFIAAGSDLLSHELHQLKPFMDNDFVDFLYGLPSAFRKDGKLYHHMLLDTYPEYFSDIPWQQTGKPISKSQSAKNSSSGMKSTLKAFIIGTPVERWARSLYRRVFAKHHYVAYDLWLREPKFESYVYDLLLTDSHLSKILSCSEIKHYIDAFYRSKKPIKPEIIGSLITVELFLRQLNDKGFKLGSSYDL</sequence>
<dbReference type="InterPro" id="IPR017932">
    <property type="entry name" value="GATase_2_dom"/>
</dbReference>
<dbReference type="InterPro" id="IPR001962">
    <property type="entry name" value="Asn_synthase"/>
</dbReference>
<dbReference type="Proteomes" id="UP000016521">
    <property type="component" value="Chromosome I"/>
</dbReference>
<evidence type="ECO:0000313" key="7">
    <source>
        <dbReference type="Proteomes" id="UP000016521"/>
    </source>
</evidence>
<dbReference type="PANTHER" id="PTHR43284:SF1">
    <property type="entry name" value="ASPARAGINE SYNTHETASE"/>
    <property type="match status" value="1"/>
</dbReference>
<dbReference type="RefSeq" id="WP_010368584.1">
    <property type="nucleotide sequence ID" value="NZ_CP011924.1"/>
</dbReference>
<evidence type="ECO:0000256" key="3">
    <source>
        <dbReference type="ARBA" id="ARBA00048741"/>
    </source>
</evidence>
<reference evidence="6 7" key="1">
    <citation type="submission" date="2015-06" db="EMBL/GenBank/DDBJ databases">
        <authorList>
            <person name="Xie B.-B."/>
            <person name="Rong J.-C."/>
            <person name="Qin Q.-L."/>
            <person name="Zhang Y.-Z."/>
        </authorList>
    </citation>
    <scope>NUCLEOTIDE SEQUENCE [LARGE SCALE GENOMIC DNA]</scope>
    <source>
        <strain evidence="6 7">JCM 20779</strain>
    </source>
</reference>